<comment type="caution">
    <text evidence="2">The sequence shown here is derived from an EMBL/GenBank/DDBJ whole genome shotgun (WGS) entry which is preliminary data.</text>
</comment>
<dbReference type="AlphaFoldDB" id="S3XD42"/>
<proteinExistence type="predicted"/>
<accession>S3XD42</accession>
<feature type="signal peptide" evidence="1">
    <location>
        <begin position="1"/>
        <end position="19"/>
    </location>
</feature>
<dbReference type="RefSeq" id="WP_016647111.1">
    <property type="nucleotide sequence ID" value="NZ_KE340327.1"/>
</dbReference>
<feature type="chain" id="PRO_5004524576" description="Flagellar assembly protein T N-terminal domain-containing protein" evidence="1">
    <location>
        <begin position="20"/>
        <end position="445"/>
    </location>
</feature>
<organism evidence="2 3">
    <name type="scientific">Campylobacter ureolyticus ACS-301-V-Sch3b</name>
    <dbReference type="NCBI Taxonomy" id="883165"/>
    <lineage>
        <taxon>Bacteria</taxon>
        <taxon>Pseudomonadati</taxon>
        <taxon>Campylobacterota</taxon>
        <taxon>Epsilonproteobacteria</taxon>
        <taxon>Campylobacterales</taxon>
        <taxon>Campylobacteraceae</taxon>
        <taxon>Campylobacter</taxon>
    </lineage>
</organism>
<evidence type="ECO:0000256" key="1">
    <source>
        <dbReference type="SAM" id="SignalP"/>
    </source>
</evidence>
<dbReference type="PATRIC" id="fig|883165.3.peg.1273"/>
<evidence type="ECO:0000313" key="2">
    <source>
        <dbReference type="EMBL" id="EPH08001.1"/>
    </source>
</evidence>
<dbReference type="HOGENOM" id="CLU_614935_0_0_7"/>
<dbReference type="EMBL" id="AGYD01000011">
    <property type="protein sequence ID" value="EPH08001.1"/>
    <property type="molecule type" value="Genomic_DNA"/>
</dbReference>
<evidence type="ECO:0008006" key="4">
    <source>
        <dbReference type="Google" id="ProtNLM"/>
    </source>
</evidence>
<evidence type="ECO:0000313" key="3">
    <source>
        <dbReference type="Proteomes" id="UP000014539"/>
    </source>
</evidence>
<keyword evidence="3" id="KW-1185">Reference proteome</keyword>
<sequence>MKTIKIIIPICLVCFILNANDNADGSFIFNKEPRQELQEPTIQENNVIYVKNITGIGESLEKAKNDAIQNAMKFGVGEYLITKEELNNDELNLEVANYSNAYILDYRQIKETNENGIYKVSADVTLEKNKILGTLTKLNINHMDFSSGVLKNYAADTAEKKENAKKMIENEIIKPLENGLAYDKEIIDIQPLNRSDLIHARDEKGSKFIDTYAYEDAIDIIDELYVAKVRIKTNENYIKKAEKIISLFSKKLSKEDNDKEANFIVDNRKYFIIDKYIREEIFIKKLKNIGIYGIIFKVIDANDETYITKCAPSKIIGMMCASTYTCYKPHENYKREFITKKLYFFFNLNKIRKFTEDDKKNNIKYYYKFDHNPSSISSNNNILNFSKTISPKNQDPYESKYLNFKTKEQVFYIIIQLDKQDTDNMQKLKLDFLYTEINECNKREE</sequence>
<gene>
    <name evidence="2" type="ORF">HMPREF9309_01256</name>
</gene>
<keyword evidence="1" id="KW-0732">Signal</keyword>
<name>S3XD42_9BACT</name>
<dbReference type="Proteomes" id="UP000014539">
    <property type="component" value="Unassembled WGS sequence"/>
</dbReference>
<protein>
    <recommendedName>
        <fullName evidence="4">Flagellar assembly protein T N-terminal domain-containing protein</fullName>
    </recommendedName>
</protein>
<reference evidence="2 3" key="1">
    <citation type="submission" date="2013-06" db="EMBL/GenBank/DDBJ databases">
        <title>The Genome Sequence of Campylobacter ureolyticus ACS-301-V-SCH3B.</title>
        <authorList>
            <consortium name="The Broad Institute Genomics Platform"/>
            <person name="Earl A."/>
            <person name="Ward D."/>
            <person name="Feldgarden M."/>
            <person name="Gevers D."/>
            <person name="Saerens B."/>
            <person name="Vaneechoutte M."/>
            <person name="Walker B."/>
            <person name="Young S."/>
            <person name="Zeng Q."/>
            <person name="Gargeya S."/>
            <person name="Fitzgerald M."/>
            <person name="Haas B."/>
            <person name="Abouelleil A."/>
            <person name="Allen A.W."/>
            <person name="Alvarado L."/>
            <person name="Arachchi H.M."/>
            <person name="Berlin A.M."/>
            <person name="Chapman S.B."/>
            <person name="Gainer-Dewar J."/>
            <person name="Goldberg J."/>
            <person name="Griggs A."/>
            <person name="Gujja S."/>
            <person name="Hansen M."/>
            <person name="Howarth C."/>
            <person name="Imamovic A."/>
            <person name="Ireland A."/>
            <person name="Larimer J."/>
            <person name="McCowan C."/>
            <person name="Murphy C."/>
            <person name="Pearson M."/>
            <person name="Poon T.W."/>
            <person name="Priest M."/>
            <person name="Roberts A."/>
            <person name="Saif S."/>
            <person name="Shea T."/>
            <person name="Sisk P."/>
            <person name="Sykes S."/>
            <person name="Wortman J."/>
            <person name="Nusbaum C."/>
            <person name="Birren B."/>
        </authorList>
    </citation>
    <scope>NUCLEOTIDE SEQUENCE [LARGE SCALE GENOMIC DNA]</scope>
    <source>
        <strain evidence="2 3">ACS-301-V-Sch3b</strain>
    </source>
</reference>